<reference evidence="1 2" key="1">
    <citation type="journal article" date="2018" name="Biotechnol. Biofuels">
        <title>Integrative visual omics of the white-rot fungus Polyporus brumalis exposes the biotechnological potential of its oxidative enzymes for delignifying raw plant biomass.</title>
        <authorList>
            <person name="Miyauchi S."/>
            <person name="Rancon A."/>
            <person name="Drula E."/>
            <person name="Hage H."/>
            <person name="Chaduli D."/>
            <person name="Favel A."/>
            <person name="Grisel S."/>
            <person name="Henrissat B."/>
            <person name="Herpoel-Gimbert I."/>
            <person name="Ruiz-Duenas F.J."/>
            <person name="Chevret D."/>
            <person name="Hainaut M."/>
            <person name="Lin J."/>
            <person name="Wang M."/>
            <person name="Pangilinan J."/>
            <person name="Lipzen A."/>
            <person name="Lesage-Meessen L."/>
            <person name="Navarro D."/>
            <person name="Riley R."/>
            <person name="Grigoriev I.V."/>
            <person name="Zhou S."/>
            <person name="Raouche S."/>
            <person name="Rosso M.N."/>
        </authorList>
    </citation>
    <scope>NUCLEOTIDE SEQUENCE [LARGE SCALE GENOMIC DNA]</scope>
    <source>
        <strain evidence="1 2">BRFM 1820</strain>
    </source>
</reference>
<evidence type="ECO:0000313" key="2">
    <source>
        <dbReference type="Proteomes" id="UP000256964"/>
    </source>
</evidence>
<dbReference type="Proteomes" id="UP000256964">
    <property type="component" value="Unassembled WGS sequence"/>
</dbReference>
<gene>
    <name evidence="1" type="ORF">OH76DRAFT_153418</name>
</gene>
<evidence type="ECO:0000313" key="1">
    <source>
        <dbReference type="EMBL" id="RDX41957.1"/>
    </source>
</evidence>
<accession>A0A371CP07</accession>
<organism evidence="1 2">
    <name type="scientific">Lentinus brumalis</name>
    <dbReference type="NCBI Taxonomy" id="2498619"/>
    <lineage>
        <taxon>Eukaryota</taxon>
        <taxon>Fungi</taxon>
        <taxon>Dikarya</taxon>
        <taxon>Basidiomycota</taxon>
        <taxon>Agaricomycotina</taxon>
        <taxon>Agaricomycetes</taxon>
        <taxon>Polyporales</taxon>
        <taxon>Polyporaceae</taxon>
        <taxon>Lentinus</taxon>
    </lineage>
</organism>
<protein>
    <recommendedName>
        <fullName evidence="3">F-box domain-containing protein</fullName>
    </recommendedName>
</protein>
<dbReference type="AlphaFoldDB" id="A0A371CP07"/>
<name>A0A371CP07_9APHY</name>
<dbReference type="EMBL" id="KZ857497">
    <property type="protein sequence ID" value="RDX41957.1"/>
    <property type="molecule type" value="Genomic_DNA"/>
</dbReference>
<sequence length="354" mass="40181">MRVCRSFSPHAKAFLYKALVLRNPAQAKLIFITLRRFPELAFAVKWLTINVVTMWDEFRIPLFVPALFETLVNVTYLTLGYFVSPTGPEGAVGGLLRMDPKWFPRLRVFATELPIASDIHADRFLKGHPDLQELHVSPSNCAHITGLPEYTSPAVPFPSLRVLSCRPFLLMHTVSGASNLTHLDLPYCTEDGLCTVAEVLGSQLVSLRISKVRFVGEPWSSSALLVKLSALRFLHVDMEPERVCPAEWGLPYLTTKPFNWYEAPDNVPSQPRLGHLRVVWAYPFEAEPEAGATGWREFLYWTSLEVLKTWSVFFSTIELRHPVLWGVRVTMGHAGVEVTQAPREETRRDSWMYA</sequence>
<proteinExistence type="predicted"/>
<dbReference type="OrthoDB" id="2755675at2759"/>
<dbReference type="Gene3D" id="3.80.10.10">
    <property type="entry name" value="Ribonuclease Inhibitor"/>
    <property type="match status" value="1"/>
</dbReference>
<evidence type="ECO:0008006" key="3">
    <source>
        <dbReference type="Google" id="ProtNLM"/>
    </source>
</evidence>
<dbReference type="InterPro" id="IPR032675">
    <property type="entry name" value="LRR_dom_sf"/>
</dbReference>
<keyword evidence="2" id="KW-1185">Reference proteome</keyword>
<dbReference type="SUPFAM" id="SSF52058">
    <property type="entry name" value="L domain-like"/>
    <property type="match status" value="1"/>
</dbReference>